<organism evidence="1 2">
    <name type="scientific">Paramormyrops kingsleyae</name>
    <dbReference type="NCBI Taxonomy" id="1676925"/>
    <lineage>
        <taxon>Eukaryota</taxon>
        <taxon>Metazoa</taxon>
        <taxon>Chordata</taxon>
        <taxon>Craniata</taxon>
        <taxon>Vertebrata</taxon>
        <taxon>Euteleostomi</taxon>
        <taxon>Actinopterygii</taxon>
        <taxon>Neopterygii</taxon>
        <taxon>Teleostei</taxon>
        <taxon>Osteoglossocephala</taxon>
        <taxon>Osteoglossomorpha</taxon>
        <taxon>Osteoglossiformes</taxon>
        <taxon>Mormyridae</taxon>
        <taxon>Paramormyrops</taxon>
    </lineage>
</organism>
<sequence length="137" mass="14652">TFRPRPPIMCHTHNTSWPPIGLILSLHSSVFHIIPATPTPLAGFASLSDSHNFTPPFHLSLVPPCLPAVAPPFRVLFLSTVRTRASCRQGAPGRGVPGGAWHRGSLLEHSQTGPAPHGNCVAWCLCGFSLVFMCTGL</sequence>
<dbReference type="AlphaFoldDB" id="A0A3B3SR98"/>
<reference evidence="1" key="2">
    <citation type="submission" date="2025-09" db="UniProtKB">
        <authorList>
            <consortium name="Ensembl"/>
        </authorList>
    </citation>
    <scope>IDENTIFICATION</scope>
</reference>
<accession>A0A3B3SR98</accession>
<dbReference type="Ensembl" id="ENSPKIT00000013746.1">
    <property type="protein sequence ID" value="ENSPKIP00000032868.1"/>
    <property type="gene ID" value="ENSPKIG00000012801.1"/>
</dbReference>
<name>A0A3B3SR98_9TELE</name>
<evidence type="ECO:0000313" key="1">
    <source>
        <dbReference type="Ensembl" id="ENSPKIP00000032868.1"/>
    </source>
</evidence>
<evidence type="ECO:0000313" key="2">
    <source>
        <dbReference type="Proteomes" id="UP000261540"/>
    </source>
</evidence>
<keyword evidence="2" id="KW-1185">Reference proteome</keyword>
<dbReference type="Proteomes" id="UP000261540">
    <property type="component" value="Unplaced"/>
</dbReference>
<protein>
    <submittedName>
        <fullName evidence="1">Uncharacterized protein</fullName>
    </submittedName>
</protein>
<reference evidence="1" key="1">
    <citation type="submission" date="2025-08" db="UniProtKB">
        <authorList>
            <consortium name="Ensembl"/>
        </authorList>
    </citation>
    <scope>IDENTIFICATION</scope>
</reference>
<proteinExistence type="predicted"/>